<evidence type="ECO:0000256" key="4">
    <source>
        <dbReference type="ARBA" id="ARBA00022679"/>
    </source>
</evidence>
<evidence type="ECO:0000256" key="1">
    <source>
        <dbReference type="ARBA" id="ARBA00001933"/>
    </source>
</evidence>
<dbReference type="GO" id="GO:0004760">
    <property type="term" value="F:L-serine-pyruvate transaminase activity"/>
    <property type="evidence" value="ECO:0007669"/>
    <property type="project" value="TreeGrafter"/>
</dbReference>
<feature type="domain" description="Aminotransferase class V" evidence="6">
    <location>
        <begin position="78"/>
        <end position="352"/>
    </location>
</feature>
<keyword evidence="4" id="KW-0808">Transferase</keyword>
<dbReference type="Gene3D" id="3.40.640.10">
    <property type="entry name" value="Type I PLP-dependent aspartate aminotransferase-like (Major domain)"/>
    <property type="match status" value="1"/>
</dbReference>
<organism evidence="7">
    <name type="scientific">freshwater metagenome</name>
    <dbReference type="NCBI Taxonomy" id="449393"/>
    <lineage>
        <taxon>unclassified sequences</taxon>
        <taxon>metagenomes</taxon>
        <taxon>ecological metagenomes</taxon>
    </lineage>
</organism>
<evidence type="ECO:0000256" key="5">
    <source>
        <dbReference type="ARBA" id="ARBA00022898"/>
    </source>
</evidence>
<dbReference type="GO" id="GO:0008453">
    <property type="term" value="F:alanine-glyoxylate transaminase activity"/>
    <property type="evidence" value="ECO:0007669"/>
    <property type="project" value="TreeGrafter"/>
</dbReference>
<dbReference type="SUPFAM" id="SSF53383">
    <property type="entry name" value="PLP-dependent transferases"/>
    <property type="match status" value="1"/>
</dbReference>
<accession>A0A6J5ZKH2</accession>
<dbReference type="Pfam" id="PF00266">
    <property type="entry name" value="Aminotran_5"/>
    <property type="match status" value="1"/>
</dbReference>
<evidence type="ECO:0000256" key="3">
    <source>
        <dbReference type="ARBA" id="ARBA00022576"/>
    </source>
</evidence>
<evidence type="ECO:0000256" key="2">
    <source>
        <dbReference type="ARBA" id="ARBA00009236"/>
    </source>
</evidence>
<dbReference type="PANTHER" id="PTHR21152:SF40">
    <property type="entry name" value="ALANINE--GLYOXYLATE AMINOTRANSFERASE"/>
    <property type="match status" value="1"/>
</dbReference>
<comment type="cofactor">
    <cofactor evidence="1">
        <name>pyridoxal 5'-phosphate</name>
        <dbReference type="ChEBI" id="CHEBI:597326"/>
    </cofactor>
</comment>
<dbReference type="PIRSF" id="PIRSF000524">
    <property type="entry name" value="SPT"/>
    <property type="match status" value="1"/>
</dbReference>
<evidence type="ECO:0000259" key="6">
    <source>
        <dbReference type="Pfam" id="PF00266"/>
    </source>
</evidence>
<name>A0A6J5ZKH2_9ZZZZ</name>
<dbReference type="InterPro" id="IPR015422">
    <property type="entry name" value="PyrdxlP-dep_Trfase_small"/>
</dbReference>
<dbReference type="Gene3D" id="3.90.1150.10">
    <property type="entry name" value="Aspartate Aminotransferase, domain 1"/>
    <property type="match status" value="1"/>
</dbReference>
<dbReference type="FunFam" id="3.40.640.10:FF:000027">
    <property type="entry name" value="Serine--pyruvate aminotransferase, mitochondrial"/>
    <property type="match status" value="1"/>
</dbReference>
<comment type="similarity">
    <text evidence="2">Belongs to the class-V pyridoxal-phosphate-dependent aminotransferase family.</text>
</comment>
<dbReference type="EMBL" id="CAESAO010000035">
    <property type="protein sequence ID" value="CAB4340950.1"/>
    <property type="molecule type" value="Genomic_DNA"/>
</dbReference>
<dbReference type="GO" id="GO:0019265">
    <property type="term" value="P:glycine biosynthetic process, by transamination of glyoxylate"/>
    <property type="evidence" value="ECO:0007669"/>
    <property type="project" value="TreeGrafter"/>
</dbReference>
<dbReference type="InterPro" id="IPR015424">
    <property type="entry name" value="PyrdxlP-dep_Trfase"/>
</dbReference>
<keyword evidence="3" id="KW-0032">Aminotransferase</keyword>
<dbReference type="InterPro" id="IPR015421">
    <property type="entry name" value="PyrdxlP-dep_Trfase_major"/>
</dbReference>
<dbReference type="PROSITE" id="PS00595">
    <property type="entry name" value="AA_TRANSFER_CLASS_5"/>
    <property type="match status" value="1"/>
</dbReference>
<evidence type="ECO:0000313" key="7">
    <source>
        <dbReference type="EMBL" id="CAB4340950.1"/>
    </source>
</evidence>
<gene>
    <name evidence="7" type="ORF">UFOPK3522_00585</name>
</gene>
<dbReference type="InterPro" id="IPR000192">
    <property type="entry name" value="Aminotrans_V_dom"/>
</dbReference>
<dbReference type="AlphaFoldDB" id="A0A6J5ZKH2"/>
<dbReference type="GO" id="GO:0005777">
    <property type="term" value="C:peroxisome"/>
    <property type="evidence" value="ECO:0007669"/>
    <property type="project" value="TreeGrafter"/>
</dbReference>
<reference evidence="7" key="1">
    <citation type="submission" date="2020-05" db="EMBL/GenBank/DDBJ databases">
        <authorList>
            <person name="Chiriac C."/>
            <person name="Salcher M."/>
            <person name="Ghai R."/>
            <person name="Kavagutti S V."/>
        </authorList>
    </citation>
    <scope>NUCLEOTIDE SEQUENCE</scope>
</reference>
<dbReference type="InterPro" id="IPR024169">
    <property type="entry name" value="SP_NH2Trfase/AEP_transaminase"/>
</dbReference>
<dbReference type="PANTHER" id="PTHR21152">
    <property type="entry name" value="AMINOTRANSFERASE CLASS V"/>
    <property type="match status" value="1"/>
</dbReference>
<sequence length="382" mass="40744">MTNSPIEAINVEPRLLCGPGPANISPEVLSALSKPLLGHLDPDMYEILTELAAMTARVYQRDEGDGMTLPISATGTSGMEAGIAALVEPGSTVIIGVNGYFGRRLVEIANRYHANVVEVEAEWGQAVTNEALLEALAANPDARLMAVVHAETSSGVRHDLAELGAAMKDNDTFLMADCVTSLGGIEVALSDWGVDYAYSCTQKCLAMSPGMSPISISQRALEFMRSQPKPNTFYLDPQLLEAYWLTRPPAYHHTLPSPLVFGLHESLREVLNEGLEARWARHAEAGGYLQAAMAERSMELLADPAHQLPQLTAVLVPEGIDGAGVQKQMLREHGIEIGGGLPGAPAMWRFGLMGYNANTATADKVLAAFDAVMADAPTLAAA</sequence>
<proteinExistence type="inferred from homology"/>
<dbReference type="InterPro" id="IPR020578">
    <property type="entry name" value="Aminotrans_V_PyrdxlP_BS"/>
</dbReference>
<keyword evidence="5" id="KW-0663">Pyridoxal phosphate</keyword>
<protein>
    <submittedName>
        <fullName evidence="7">Unannotated protein</fullName>
    </submittedName>
</protein>